<dbReference type="RefSeq" id="WP_096460514.1">
    <property type="nucleotide sequence ID" value="NZ_AP014936.1"/>
</dbReference>
<feature type="domain" description="Oxidoreductase molybdopterin-binding" evidence="5">
    <location>
        <begin position="127"/>
        <end position="289"/>
    </location>
</feature>
<dbReference type="Gene3D" id="2.60.40.650">
    <property type="match status" value="1"/>
</dbReference>
<evidence type="ECO:0000313" key="7">
    <source>
        <dbReference type="EMBL" id="BAU47956.1"/>
    </source>
</evidence>
<dbReference type="GO" id="GO:0008482">
    <property type="term" value="F:sulfite oxidase activity"/>
    <property type="evidence" value="ECO:0007669"/>
    <property type="project" value="TreeGrafter"/>
</dbReference>
<evidence type="ECO:0000259" key="5">
    <source>
        <dbReference type="Pfam" id="PF00174"/>
    </source>
</evidence>
<dbReference type="GO" id="GO:0006790">
    <property type="term" value="P:sulfur compound metabolic process"/>
    <property type="evidence" value="ECO:0007669"/>
    <property type="project" value="TreeGrafter"/>
</dbReference>
<dbReference type="InterPro" id="IPR005066">
    <property type="entry name" value="MoCF_OxRdtse_dimer"/>
</dbReference>
<dbReference type="SUPFAM" id="SSF56524">
    <property type="entry name" value="Oxidoreductase molybdopterin-binding domain"/>
    <property type="match status" value="1"/>
</dbReference>
<dbReference type="InterPro" id="IPR000572">
    <property type="entry name" value="OxRdtase_Mopterin-bd_dom"/>
</dbReference>
<comment type="cofactor">
    <cofactor evidence="1">
        <name>Mo-molybdopterin</name>
        <dbReference type="ChEBI" id="CHEBI:71302"/>
    </cofactor>
</comment>
<protein>
    <submittedName>
        <fullName evidence="7">Sulfite oxidase</fullName>
    </submittedName>
</protein>
<dbReference type="InterPro" id="IPR036374">
    <property type="entry name" value="OxRdtase_Mopterin-bd_sf"/>
</dbReference>
<dbReference type="AlphaFoldDB" id="A0A1B4V321"/>
<accession>A0A1B4V321</accession>
<dbReference type="Pfam" id="PF00174">
    <property type="entry name" value="Oxidored_molyb"/>
    <property type="match status" value="1"/>
</dbReference>
<dbReference type="GO" id="GO:0030151">
    <property type="term" value="F:molybdenum ion binding"/>
    <property type="evidence" value="ECO:0007669"/>
    <property type="project" value="InterPro"/>
</dbReference>
<dbReference type="GO" id="GO:0020037">
    <property type="term" value="F:heme binding"/>
    <property type="evidence" value="ECO:0007669"/>
    <property type="project" value="TreeGrafter"/>
</dbReference>
<dbReference type="PANTHER" id="PTHR19372">
    <property type="entry name" value="SULFITE REDUCTASE"/>
    <property type="match status" value="1"/>
</dbReference>
<dbReference type="Gene3D" id="3.90.420.10">
    <property type="entry name" value="Oxidoreductase, molybdopterin-binding domain"/>
    <property type="match status" value="1"/>
</dbReference>
<dbReference type="PROSITE" id="PS51318">
    <property type="entry name" value="TAT"/>
    <property type="match status" value="1"/>
</dbReference>
<proteinExistence type="predicted"/>
<dbReference type="OrthoDB" id="9795587at2"/>
<dbReference type="InterPro" id="IPR008335">
    <property type="entry name" value="Mopterin_OxRdtase_euk"/>
</dbReference>
<sequence length="436" mass="48443">MATWDQLRALLVESGAHPDDVDRFDVAASRRRFLTKAGKGGAALALFGFGAGAGPALTGLFGRGLIPVAWAQEAQEQEIPGKPGMVVHNTRPINGEFPPHLLDADVTPTPRHFVRNNALVPERAANRDPQGWSFTVDGEVNRPLTLTLDDLRRMPAVTMPLLIECGGNGRGFFDPKVRGNPWRRGAIGCAEWTGVRLRDVLNQAGLRESARYTAHYGEDPPIGGAQPFSRGIPIAKAMEEHTLIAYRMNGRDLDPLNGYPARIVVPGWIGSCSQKWLTRIWIRDQVHDSDKMTGYSYRVPAYPVVPGSRPPEEHMVIATEWTVKSMITDPAENTRLQPGQHVAARGHAWAGEDRVTKVLVSTDFGVNWSEARLRQLSNPYAWYRFEADLQFPDMGYYEIWARAFDDKGNAQPFAQPWNPRGYMGNVVHRVPVRVGV</sequence>
<keyword evidence="4" id="KW-0560">Oxidoreductase</keyword>
<dbReference type="GO" id="GO:0043546">
    <property type="term" value="F:molybdopterin cofactor binding"/>
    <property type="evidence" value="ECO:0007669"/>
    <property type="project" value="TreeGrafter"/>
</dbReference>
<keyword evidence="2" id="KW-0500">Molybdenum</keyword>
<keyword evidence="8" id="KW-1185">Reference proteome</keyword>
<name>A0A1B4V321_9GAMM</name>
<dbReference type="KEGG" id="sva:SVA_1391"/>
<keyword evidence="3" id="KW-0479">Metal-binding</keyword>
<dbReference type="Proteomes" id="UP000218899">
    <property type="component" value="Chromosome"/>
</dbReference>
<dbReference type="InterPro" id="IPR014756">
    <property type="entry name" value="Ig_E-set"/>
</dbReference>
<dbReference type="InterPro" id="IPR006311">
    <property type="entry name" value="TAT_signal"/>
</dbReference>
<evidence type="ECO:0000256" key="2">
    <source>
        <dbReference type="ARBA" id="ARBA00022505"/>
    </source>
</evidence>
<dbReference type="PANTHER" id="PTHR19372:SF7">
    <property type="entry name" value="SULFITE OXIDASE, MITOCHONDRIAL"/>
    <property type="match status" value="1"/>
</dbReference>
<dbReference type="EMBL" id="AP014936">
    <property type="protein sequence ID" value="BAU47956.1"/>
    <property type="molecule type" value="Genomic_DNA"/>
</dbReference>
<evidence type="ECO:0000256" key="1">
    <source>
        <dbReference type="ARBA" id="ARBA00001924"/>
    </source>
</evidence>
<gene>
    <name evidence="7" type="ORF">SVA_1391</name>
</gene>
<dbReference type="SUPFAM" id="SSF81296">
    <property type="entry name" value="E set domains"/>
    <property type="match status" value="1"/>
</dbReference>
<feature type="domain" description="Moybdenum cofactor oxidoreductase dimerisation" evidence="6">
    <location>
        <begin position="319"/>
        <end position="434"/>
    </location>
</feature>
<dbReference type="PRINTS" id="PR00407">
    <property type="entry name" value="EUMOPTERIN"/>
</dbReference>
<dbReference type="CDD" id="cd02110">
    <property type="entry name" value="SO_family_Moco_dimer"/>
    <property type="match status" value="1"/>
</dbReference>
<reference evidence="7 8" key="1">
    <citation type="submission" date="2015-08" db="EMBL/GenBank/DDBJ databases">
        <title>Complete genome sequence of Sulfurifustis variabilis.</title>
        <authorList>
            <person name="Miura A."/>
            <person name="Kojima H."/>
            <person name="Fukui M."/>
        </authorList>
    </citation>
    <scope>NUCLEOTIDE SEQUENCE [LARGE SCALE GENOMIC DNA]</scope>
    <source>
        <strain evidence="8">skN76</strain>
    </source>
</reference>
<evidence type="ECO:0000313" key="8">
    <source>
        <dbReference type="Proteomes" id="UP000218899"/>
    </source>
</evidence>
<dbReference type="Pfam" id="PF03404">
    <property type="entry name" value="Mo-co_dimer"/>
    <property type="match status" value="1"/>
</dbReference>
<organism evidence="7 8">
    <name type="scientific">Sulfurifustis variabilis</name>
    <dbReference type="NCBI Taxonomy" id="1675686"/>
    <lineage>
        <taxon>Bacteria</taxon>
        <taxon>Pseudomonadati</taxon>
        <taxon>Pseudomonadota</taxon>
        <taxon>Gammaproteobacteria</taxon>
        <taxon>Acidiferrobacterales</taxon>
        <taxon>Acidiferrobacteraceae</taxon>
        <taxon>Sulfurifustis</taxon>
    </lineage>
</organism>
<evidence type="ECO:0000259" key="6">
    <source>
        <dbReference type="Pfam" id="PF03404"/>
    </source>
</evidence>
<evidence type="ECO:0000256" key="3">
    <source>
        <dbReference type="ARBA" id="ARBA00022723"/>
    </source>
</evidence>
<evidence type="ECO:0000256" key="4">
    <source>
        <dbReference type="ARBA" id="ARBA00023002"/>
    </source>
</evidence>